<dbReference type="GO" id="GO:0003677">
    <property type="term" value="F:DNA binding"/>
    <property type="evidence" value="ECO:0007669"/>
    <property type="project" value="InterPro"/>
</dbReference>
<evidence type="ECO:0000259" key="5">
    <source>
        <dbReference type="PROSITE" id="PS50893"/>
    </source>
</evidence>
<sequence length="652" mass="74548">MILLQGQGIARHFGVDILFENISIDIQDTSRIALVGRNGTGKSTLLKILSGIEDPTLGTVSKKRDISIGYLDQYASIESDNTIWGEMSELFTHIEQLKKDSEQAAISLGDPDILADEKKYQQALKRFDQLQLQLEQSNAYGYESEIKMVLHGFGFYEEAYQTPIKTLSGGQRTRLALAKILLEKHDILILDEPTNHLDIETLTWLEDYLRGFKAALLIVSHDQYFLDRVCNEVYEIHHHTAEHYKGNYSYYLEERENRFLLRQKAYEKQQDEIQKLEEFVAKNLVRASTTKRAQSRRKQLEKMERIEKPQGDGRSARFAFSSEKESGKQVLLIENGVVGYENTPLTKPINLQVRKQEAIAVVGPNGVGKSTLLKSLLNEIPFISGQATFGTNVEIGYYDQNLSGLNPRNSVLEELWSNHSLMNEKDIRTILGSFLFTGKDVEKTTAQLSGGEKARLSLAKLALNHDNLLFLDEPTNHLDIDSKEVLEQALVEFDGTIFFVSHDRYFINQVATSILELTPKQNTLYLGDYDYYIEKKKEQMEVEALLEAENKQTESTTTNTTSEAKMHYQQTKEQQKQLRALQRKVDQSEHQLANIDQKITAIHTELAKEEVYTDLDKSSDLQYQLGELEEQQLLALDTWETLSLELEELTKD</sequence>
<dbReference type="InterPro" id="IPR003593">
    <property type="entry name" value="AAA+_ATPase"/>
</dbReference>
<gene>
    <name evidence="6" type="ORF">SAMN05421767_13318</name>
</gene>
<dbReference type="Pfam" id="PF00005">
    <property type="entry name" value="ABC_tran"/>
    <property type="match status" value="2"/>
</dbReference>
<dbReference type="SMART" id="SM00382">
    <property type="entry name" value="AAA"/>
    <property type="match status" value="2"/>
</dbReference>
<dbReference type="Gene3D" id="3.40.50.300">
    <property type="entry name" value="P-loop containing nucleotide triphosphate hydrolases"/>
    <property type="match status" value="2"/>
</dbReference>
<dbReference type="SUPFAM" id="SSF52540">
    <property type="entry name" value="P-loop containing nucleoside triphosphate hydrolases"/>
    <property type="match status" value="2"/>
</dbReference>
<dbReference type="FunFam" id="3.40.50.300:FF:000011">
    <property type="entry name" value="Putative ABC transporter ATP-binding component"/>
    <property type="match status" value="1"/>
</dbReference>
<dbReference type="FunFam" id="3.40.50.300:FF:000309">
    <property type="entry name" value="ABC transporter ATP-binding protein"/>
    <property type="match status" value="1"/>
</dbReference>
<evidence type="ECO:0000256" key="1">
    <source>
        <dbReference type="ARBA" id="ARBA00022737"/>
    </source>
</evidence>
<dbReference type="InterPro" id="IPR017871">
    <property type="entry name" value="ABC_transporter-like_CS"/>
</dbReference>
<feature type="coiled-coil region" evidence="4">
    <location>
        <begin position="571"/>
        <end position="598"/>
    </location>
</feature>
<dbReference type="AlphaFoldDB" id="A0A1H9N204"/>
<dbReference type="PANTHER" id="PTHR42855">
    <property type="entry name" value="ABC TRANSPORTER ATP-BINDING SUBUNIT"/>
    <property type="match status" value="1"/>
</dbReference>
<evidence type="ECO:0000313" key="7">
    <source>
        <dbReference type="Proteomes" id="UP000198556"/>
    </source>
</evidence>
<dbReference type="InterPro" id="IPR032524">
    <property type="entry name" value="ABC_tran_C"/>
</dbReference>
<feature type="domain" description="ABC transporter" evidence="5">
    <location>
        <begin position="331"/>
        <end position="544"/>
    </location>
</feature>
<evidence type="ECO:0000256" key="4">
    <source>
        <dbReference type="SAM" id="Coils"/>
    </source>
</evidence>
<dbReference type="InterPro" id="IPR051309">
    <property type="entry name" value="ABCF_ATPase"/>
</dbReference>
<dbReference type="Pfam" id="PF12848">
    <property type="entry name" value="ABC_tran_Xtn"/>
    <property type="match status" value="1"/>
</dbReference>
<dbReference type="RefSeq" id="WP_089747352.1">
    <property type="nucleotide sequence ID" value="NZ_FOGF01000033.1"/>
</dbReference>
<keyword evidence="4" id="KW-0175">Coiled coil</keyword>
<dbReference type="InterPro" id="IPR027417">
    <property type="entry name" value="P-loop_NTPase"/>
</dbReference>
<dbReference type="OrthoDB" id="9760950at2"/>
<dbReference type="Proteomes" id="UP000198556">
    <property type="component" value="Unassembled WGS sequence"/>
</dbReference>
<reference evidence="6 7" key="1">
    <citation type="submission" date="2016-10" db="EMBL/GenBank/DDBJ databases">
        <authorList>
            <person name="de Groot N.N."/>
        </authorList>
    </citation>
    <scope>NUCLEOTIDE SEQUENCE [LARGE SCALE GENOMIC DNA]</scope>
    <source>
        <strain evidence="6 7">DSM 15827</strain>
    </source>
</reference>
<protein>
    <submittedName>
        <fullName evidence="6">ATP-binding cassette, subfamily F, member 3</fullName>
    </submittedName>
</protein>
<dbReference type="GO" id="GO:0005524">
    <property type="term" value="F:ATP binding"/>
    <property type="evidence" value="ECO:0007669"/>
    <property type="project" value="UniProtKB-KW"/>
</dbReference>
<dbReference type="CDD" id="cd03221">
    <property type="entry name" value="ABCF_EF-3"/>
    <property type="match status" value="2"/>
</dbReference>
<evidence type="ECO:0000313" key="6">
    <source>
        <dbReference type="EMBL" id="SER29962.1"/>
    </source>
</evidence>
<dbReference type="GO" id="GO:0016887">
    <property type="term" value="F:ATP hydrolysis activity"/>
    <property type="evidence" value="ECO:0007669"/>
    <property type="project" value="InterPro"/>
</dbReference>
<dbReference type="PANTHER" id="PTHR42855:SF2">
    <property type="entry name" value="DRUG RESISTANCE ABC TRANSPORTER,ATP-BINDING PROTEIN"/>
    <property type="match status" value="1"/>
</dbReference>
<proteinExistence type="predicted"/>
<keyword evidence="2" id="KW-0547">Nucleotide-binding</keyword>
<dbReference type="InterPro" id="IPR003439">
    <property type="entry name" value="ABC_transporter-like_ATP-bd"/>
</dbReference>
<dbReference type="PROSITE" id="PS50893">
    <property type="entry name" value="ABC_TRANSPORTER_2"/>
    <property type="match status" value="2"/>
</dbReference>
<evidence type="ECO:0000256" key="3">
    <source>
        <dbReference type="ARBA" id="ARBA00022840"/>
    </source>
</evidence>
<dbReference type="PROSITE" id="PS00211">
    <property type="entry name" value="ABC_TRANSPORTER_1"/>
    <property type="match status" value="2"/>
</dbReference>
<dbReference type="Pfam" id="PF16326">
    <property type="entry name" value="ABC_tran_CTD"/>
    <property type="match status" value="1"/>
</dbReference>
<accession>A0A1H9N204</accession>
<organism evidence="6 7">
    <name type="scientific">Granulicatella balaenopterae</name>
    <dbReference type="NCBI Taxonomy" id="137733"/>
    <lineage>
        <taxon>Bacteria</taxon>
        <taxon>Bacillati</taxon>
        <taxon>Bacillota</taxon>
        <taxon>Bacilli</taxon>
        <taxon>Lactobacillales</taxon>
        <taxon>Carnobacteriaceae</taxon>
        <taxon>Granulicatella</taxon>
    </lineage>
</organism>
<dbReference type="STRING" id="137733.SAMN05421767_13318"/>
<evidence type="ECO:0000256" key="2">
    <source>
        <dbReference type="ARBA" id="ARBA00022741"/>
    </source>
</evidence>
<keyword evidence="1" id="KW-0677">Repeat</keyword>
<name>A0A1H9N204_9LACT</name>
<feature type="domain" description="ABC transporter" evidence="5">
    <location>
        <begin position="4"/>
        <end position="263"/>
    </location>
</feature>
<keyword evidence="7" id="KW-1185">Reference proteome</keyword>
<dbReference type="EMBL" id="FOGF01000033">
    <property type="protein sequence ID" value="SER29962.1"/>
    <property type="molecule type" value="Genomic_DNA"/>
</dbReference>
<keyword evidence="3 6" id="KW-0067">ATP-binding</keyword>
<dbReference type="InterPro" id="IPR032781">
    <property type="entry name" value="ABC_tran_Xtn"/>
</dbReference>